<reference evidence="6" key="1">
    <citation type="submission" date="2021-03" db="EMBL/GenBank/DDBJ databases">
        <title>Sagittula salina sp. nov. strain M10.9X isolated from the marine waste.</title>
        <authorList>
            <person name="Satari L."/>
            <person name="Molina-Menor E."/>
            <person name="Vidal-Verdu A."/>
            <person name="Pascual J."/>
            <person name="Pereto J."/>
            <person name="Porcar M."/>
        </authorList>
    </citation>
    <scope>NUCLEOTIDE SEQUENCE</scope>
    <source>
        <strain evidence="6">M10.9X</strain>
    </source>
</reference>
<dbReference type="RefSeq" id="WP_209359565.1">
    <property type="nucleotide sequence ID" value="NZ_JAGISH010000002.1"/>
</dbReference>
<dbReference type="Proteomes" id="UP000675940">
    <property type="component" value="Unassembled WGS sequence"/>
</dbReference>
<feature type="region of interest" description="Disordered" evidence="4">
    <location>
        <begin position="145"/>
        <end position="172"/>
    </location>
</feature>
<dbReference type="GO" id="GO:0016787">
    <property type="term" value="F:hydrolase activity"/>
    <property type="evidence" value="ECO:0007669"/>
    <property type="project" value="UniProtKB-KW"/>
</dbReference>
<feature type="domain" description="Carboxyltransferase" evidence="5">
    <location>
        <begin position="25"/>
        <end position="300"/>
    </location>
</feature>
<keyword evidence="7" id="KW-1185">Reference proteome</keyword>
<dbReference type="InterPro" id="IPR003778">
    <property type="entry name" value="CT_A_B"/>
</dbReference>
<protein>
    <submittedName>
        <fullName evidence="6">Biotin-dependent carboxyltransferase</fullName>
    </submittedName>
</protein>
<dbReference type="SMART" id="SM00797">
    <property type="entry name" value="AHS2"/>
    <property type="match status" value="1"/>
</dbReference>
<dbReference type="AlphaFoldDB" id="A0A940MN40"/>
<evidence type="ECO:0000256" key="4">
    <source>
        <dbReference type="SAM" id="MobiDB-lite"/>
    </source>
</evidence>
<dbReference type="EMBL" id="JAGISH010000002">
    <property type="protein sequence ID" value="MBP0481696.1"/>
    <property type="molecule type" value="Genomic_DNA"/>
</dbReference>
<gene>
    <name evidence="6" type="ORF">J5474_04215</name>
</gene>
<organism evidence="6 7">
    <name type="scientific">Sagittula salina</name>
    <dbReference type="NCBI Taxonomy" id="2820268"/>
    <lineage>
        <taxon>Bacteria</taxon>
        <taxon>Pseudomonadati</taxon>
        <taxon>Pseudomonadota</taxon>
        <taxon>Alphaproteobacteria</taxon>
        <taxon>Rhodobacterales</taxon>
        <taxon>Roseobacteraceae</taxon>
        <taxon>Sagittula</taxon>
    </lineage>
</organism>
<proteinExistence type="predicted"/>
<name>A0A940MN40_9RHOB</name>
<dbReference type="Pfam" id="PF02626">
    <property type="entry name" value="CT_A_B"/>
    <property type="match status" value="1"/>
</dbReference>
<evidence type="ECO:0000256" key="1">
    <source>
        <dbReference type="ARBA" id="ARBA00022741"/>
    </source>
</evidence>
<keyword evidence="2" id="KW-0378">Hydrolase</keyword>
<dbReference type="PANTHER" id="PTHR43309">
    <property type="entry name" value="5-OXOPROLINASE SUBUNIT C"/>
    <property type="match status" value="1"/>
</dbReference>
<accession>A0A940MN40</accession>
<sequence>MTALQITRADGILTVQDMGRPGHLAQGLSRGGAMDRRALLEGAALLNTKSPLAAIEMAGAGGEFSVTAPTRIALTGAPMAATLDDAPLRWNASHLVTPGQRLRIGGAQSGTYSYLTPAGGIATEPWLGSRAAHLSIGIGGALRAGDTLPVGDDPEPDRPSHGLPPEPRFDGGTIRVIDGPHTVLFSDAVLDAFYATAFRRGPRGNRQGLQLVAEARFGTEHAKGLASDMIGPGDVQMTGDGVPYVLMAECQTVGGYPRIGTVIPADLPRVAQAAPGAVLRPRRVTLDEALATARSEADELRDLSGRCTPLVRDPAAIRDLLSYQLVSGMVRGDEFDATWPHST</sequence>
<dbReference type="InterPro" id="IPR029000">
    <property type="entry name" value="Cyclophilin-like_dom_sf"/>
</dbReference>
<evidence type="ECO:0000256" key="3">
    <source>
        <dbReference type="ARBA" id="ARBA00022840"/>
    </source>
</evidence>
<comment type="caution">
    <text evidence="6">The sequence shown here is derived from an EMBL/GenBank/DDBJ whole genome shotgun (WGS) entry which is preliminary data.</text>
</comment>
<evidence type="ECO:0000256" key="2">
    <source>
        <dbReference type="ARBA" id="ARBA00022801"/>
    </source>
</evidence>
<evidence type="ECO:0000313" key="6">
    <source>
        <dbReference type="EMBL" id="MBP0481696.1"/>
    </source>
</evidence>
<evidence type="ECO:0000313" key="7">
    <source>
        <dbReference type="Proteomes" id="UP000675940"/>
    </source>
</evidence>
<keyword evidence="1" id="KW-0547">Nucleotide-binding</keyword>
<keyword evidence="3" id="KW-0067">ATP-binding</keyword>
<dbReference type="GO" id="GO:0005524">
    <property type="term" value="F:ATP binding"/>
    <property type="evidence" value="ECO:0007669"/>
    <property type="project" value="UniProtKB-KW"/>
</dbReference>
<dbReference type="Gene3D" id="2.40.100.10">
    <property type="entry name" value="Cyclophilin-like"/>
    <property type="match status" value="1"/>
</dbReference>
<dbReference type="PANTHER" id="PTHR43309:SF3">
    <property type="entry name" value="5-OXOPROLINASE SUBUNIT C"/>
    <property type="match status" value="1"/>
</dbReference>
<dbReference type="InterPro" id="IPR052708">
    <property type="entry name" value="PxpC"/>
</dbReference>
<evidence type="ECO:0000259" key="5">
    <source>
        <dbReference type="SMART" id="SM00797"/>
    </source>
</evidence>